<dbReference type="EMBL" id="BA000012">
    <property type="protein sequence ID" value="BAB52787.1"/>
    <property type="molecule type" value="Genomic_DNA"/>
</dbReference>
<dbReference type="InterPro" id="IPR045499">
    <property type="entry name" value="DUF6492"/>
</dbReference>
<reference evidence="1 2" key="1">
    <citation type="journal article" date="2000" name="DNA Res.">
        <title>Complete genome structure of the nitrogen-fixing symbiotic bacterium Mesorhizobium loti.</title>
        <authorList>
            <person name="Kaneko T."/>
            <person name="Nakamura Y."/>
            <person name="Sato S."/>
            <person name="Asamizu E."/>
            <person name="Kato T."/>
            <person name="Sasamoto S."/>
            <person name="Watanabe A."/>
            <person name="Idesawa K."/>
            <person name="Ishikawa A."/>
            <person name="Kawashima K."/>
            <person name="Kimura T."/>
            <person name="Kishida Y."/>
            <person name="Kiyokawa C."/>
            <person name="Kohara M."/>
            <person name="Matsumoto M."/>
            <person name="Matsuno A."/>
            <person name="Mochizuki Y."/>
            <person name="Nakayama S."/>
            <person name="Nakazaki N."/>
            <person name="Shimpo S."/>
            <person name="Sugimoto M."/>
            <person name="Takeuchi C."/>
            <person name="Yamada M."/>
            <person name="Tabata S."/>
        </authorList>
    </citation>
    <scope>NUCLEOTIDE SEQUENCE [LARGE SCALE GENOMIC DNA]</scope>
    <source>
        <strain evidence="2">LMG 29417 / CECT 9101 / MAFF 303099</strain>
    </source>
</reference>
<evidence type="ECO:0000313" key="2">
    <source>
        <dbReference type="Proteomes" id="UP000000552"/>
    </source>
</evidence>
<name>Q989B0_RHILO</name>
<proteinExistence type="predicted"/>
<dbReference type="AlphaFoldDB" id="Q989B0"/>
<organism evidence="1 2">
    <name type="scientific">Mesorhizobium japonicum (strain LMG 29417 / CECT 9101 / MAFF 303099)</name>
    <name type="common">Mesorhizobium loti (strain MAFF 303099)</name>
    <dbReference type="NCBI Taxonomy" id="266835"/>
    <lineage>
        <taxon>Bacteria</taxon>
        <taxon>Pseudomonadati</taxon>
        <taxon>Pseudomonadota</taxon>
        <taxon>Alphaproteobacteria</taxon>
        <taxon>Hyphomicrobiales</taxon>
        <taxon>Phyllobacteriaceae</taxon>
        <taxon>Mesorhizobium</taxon>
    </lineage>
</organism>
<gene>
    <name evidence="1" type="ordered locus">mlr6503</name>
</gene>
<dbReference type="Proteomes" id="UP000000552">
    <property type="component" value="Chromosome"/>
</dbReference>
<sequence length="326" mass="36982">MAGRQAEMVARRRNGRRAPLNKRFVPDALAGPGLLPKTPTAAVVTASYAPDLERCRLLCETLDRHVSGAAHHYILVEHRDVALFRQLETSRRTVVDERDLLPRWLRAFDDPLSLFRRRVWLSLKTQPLRGWHVQQLRRIAIAAHAREDVLVFCDSDVAFLKAFDCATFWRDGKARLFRRDGVLADDGHDEHRIWSSNAGSALGIDPSRVSTHDYISTLIAWRRDTVLAMCGQIEKLHGLDWVEVVGSARRFSECMIYGRYVDDLLDGAGHFHGSEEFCRVHWTGEALSDDEFRRFVAGMAPEQVAIGMQSFIGTDIGRIRRLIGLG</sequence>
<dbReference type="KEGG" id="mlo:mlr6503"/>
<dbReference type="Pfam" id="PF20102">
    <property type="entry name" value="DUF6492"/>
    <property type="match status" value="1"/>
</dbReference>
<protein>
    <submittedName>
        <fullName evidence="1">Mlr6503 protein</fullName>
    </submittedName>
</protein>
<dbReference type="eggNOG" id="ENOG502Z99M">
    <property type="taxonomic scope" value="Bacteria"/>
</dbReference>
<dbReference type="HOGENOM" id="CLU_084449_0_0_5"/>
<accession>Q989B0</accession>
<evidence type="ECO:0000313" key="1">
    <source>
        <dbReference type="EMBL" id="BAB52787.1"/>
    </source>
</evidence>